<protein>
    <submittedName>
        <fullName evidence="1">Uncharacterized protein</fullName>
    </submittedName>
</protein>
<dbReference type="AlphaFoldDB" id="A0A0A9FSM8"/>
<proteinExistence type="predicted"/>
<reference evidence="1" key="1">
    <citation type="submission" date="2014-09" db="EMBL/GenBank/DDBJ databases">
        <authorList>
            <person name="Magalhaes I.L.F."/>
            <person name="Oliveira U."/>
            <person name="Santos F.R."/>
            <person name="Vidigal T.H.D.A."/>
            <person name="Brescovit A.D."/>
            <person name="Santos A.J."/>
        </authorList>
    </citation>
    <scope>NUCLEOTIDE SEQUENCE</scope>
    <source>
        <tissue evidence="1">Shoot tissue taken approximately 20 cm above the soil surface</tissue>
    </source>
</reference>
<dbReference type="EMBL" id="GBRH01186578">
    <property type="protein sequence ID" value="JAE11318.1"/>
    <property type="molecule type" value="Transcribed_RNA"/>
</dbReference>
<organism evidence="1">
    <name type="scientific">Arundo donax</name>
    <name type="common">Giant reed</name>
    <name type="synonym">Donax arundinaceus</name>
    <dbReference type="NCBI Taxonomy" id="35708"/>
    <lineage>
        <taxon>Eukaryota</taxon>
        <taxon>Viridiplantae</taxon>
        <taxon>Streptophyta</taxon>
        <taxon>Embryophyta</taxon>
        <taxon>Tracheophyta</taxon>
        <taxon>Spermatophyta</taxon>
        <taxon>Magnoliopsida</taxon>
        <taxon>Liliopsida</taxon>
        <taxon>Poales</taxon>
        <taxon>Poaceae</taxon>
        <taxon>PACMAD clade</taxon>
        <taxon>Arundinoideae</taxon>
        <taxon>Arundineae</taxon>
        <taxon>Arundo</taxon>
    </lineage>
</organism>
<name>A0A0A9FSM8_ARUDO</name>
<sequence>MVIIIYSSRIHTFTNSRISEVTHQFVFQLSWPCIFVDKMKTRVPSDCCLVLIKRFK</sequence>
<reference evidence="1" key="2">
    <citation type="journal article" date="2015" name="Data Brief">
        <title>Shoot transcriptome of the giant reed, Arundo donax.</title>
        <authorList>
            <person name="Barrero R.A."/>
            <person name="Guerrero F.D."/>
            <person name="Moolhuijzen P."/>
            <person name="Goolsby J.A."/>
            <person name="Tidwell J."/>
            <person name="Bellgard S.E."/>
            <person name="Bellgard M.I."/>
        </authorList>
    </citation>
    <scope>NUCLEOTIDE SEQUENCE</scope>
    <source>
        <tissue evidence="1">Shoot tissue taken approximately 20 cm above the soil surface</tissue>
    </source>
</reference>
<evidence type="ECO:0000313" key="1">
    <source>
        <dbReference type="EMBL" id="JAE11318.1"/>
    </source>
</evidence>
<accession>A0A0A9FSM8</accession>